<name>A0A6N2ZJK7_9CLOT</name>
<dbReference type="Pfam" id="PF04230">
    <property type="entry name" value="PS_pyruv_trans"/>
    <property type="match status" value="1"/>
</dbReference>
<evidence type="ECO:0000259" key="1">
    <source>
        <dbReference type="Pfam" id="PF04230"/>
    </source>
</evidence>
<gene>
    <name evidence="2" type="ORF">CTLFYP3_00682</name>
</gene>
<sequence>MKKIILAGASLNSGNKGVNALTRGQVMLILDKFGINTEIIILSYTVSEIVTNTVKYNDASVLVKEIPCGKKNLIEAYIKSKTFGENYIIKEIKECDEIWDISEGDSFSDIYGIKRFIQHSLIKLMAIKLNKKLIIMPQTLGPFNSSIVKNTAKKILNKAEYVFVRDEISKKVAVEELGIKREVKFIPDMAFYMQPDNELNIEKFIDNPNNIKVGINVSALLYNGGYNGKNMFNLKADYKKLIDLLIQRFSKMSNTEIILIPHVMTKEFEVEDDFRICKKIASDLNSKLKINIKTIDKYYREDEIKAIISGCDYFIGSRMHACIGAISTCVPTSPIAYSRKFIGIWDKIGLGYCVTDPREQSEDEIINSIIDNFNDRMKIKDKLSKEIPLLKEKIETIIDIIEEK</sequence>
<dbReference type="InterPro" id="IPR007345">
    <property type="entry name" value="Polysacch_pyruvyl_Trfase"/>
</dbReference>
<evidence type="ECO:0000313" key="2">
    <source>
        <dbReference type="EMBL" id="VYT78823.1"/>
    </source>
</evidence>
<dbReference type="RefSeq" id="WP_156625047.1">
    <property type="nucleotide sequence ID" value="NZ_CACRTO010000006.1"/>
</dbReference>
<dbReference type="PANTHER" id="PTHR36836:SF1">
    <property type="entry name" value="COLANIC ACID BIOSYNTHESIS PROTEIN WCAK"/>
    <property type="match status" value="1"/>
</dbReference>
<dbReference type="PANTHER" id="PTHR36836">
    <property type="entry name" value="COLANIC ACID BIOSYNTHESIS PROTEIN WCAK"/>
    <property type="match status" value="1"/>
</dbReference>
<organism evidence="2">
    <name type="scientific">Clostridium tertium</name>
    <dbReference type="NCBI Taxonomy" id="1559"/>
    <lineage>
        <taxon>Bacteria</taxon>
        <taxon>Bacillati</taxon>
        <taxon>Bacillota</taxon>
        <taxon>Clostridia</taxon>
        <taxon>Eubacteriales</taxon>
        <taxon>Clostridiaceae</taxon>
        <taxon>Clostridium</taxon>
    </lineage>
</organism>
<protein>
    <submittedName>
        <fullName evidence="2">Colanic acid biosynthesis protein</fullName>
    </submittedName>
</protein>
<accession>A0A6N2ZJK7</accession>
<proteinExistence type="predicted"/>
<dbReference type="EMBL" id="CACRTO010000006">
    <property type="protein sequence ID" value="VYT78823.1"/>
    <property type="molecule type" value="Genomic_DNA"/>
</dbReference>
<reference evidence="2" key="1">
    <citation type="submission" date="2019-11" db="EMBL/GenBank/DDBJ databases">
        <authorList>
            <person name="Feng L."/>
        </authorList>
    </citation>
    <scope>NUCLEOTIDE SEQUENCE</scope>
    <source>
        <strain evidence="2">CTertiumLFYP3</strain>
    </source>
</reference>
<feature type="domain" description="Polysaccharide pyruvyl transferase" evidence="1">
    <location>
        <begin position="29"/>
        <end position="338"/>
    </location>
</feature>
<dbReference type="AlphaFoldDB" id="A0A6N2ZJK7"/>